<reference evidence="2 4" key="1">
    <citation type="submission" date="2018-12" db="EMBL/GenBank/DDBJ databases">
        <title>Venturia inaequalis Genome Resource.</title>
        <authorList>
            <person name="Lichtner F.J."/>
        </authorList>
    </citation>
    <scope>NUCLEOTIDE SEQUENCE [LARGE SCALE GENOMIC DNA]</scope>
    <source>
        <strain evidence="2 4">120213</strain>
        <strain evidence="3 5">DMI_063113</strain>
    </source>
</reference>
<evidence type="ECO:0000313" key="2">
    <source>
        <dbReference type="EMBL" id="KAE9971100.1"/>
    </source>
</evidence>
<accession>A0A8H3UK22</accession>
<dbReference type="Proteomes" id="UP000447873">
    <property type="component" value="Unassembled WGS sequence"/>
</dbReference>
<evidence type="ECO:0000313" key="4">
    <source>
        <dbReference type="Proteomes" id="UP000447873"/>
    </source>
</evidence>
<protein>
    <submittedName>
        <fullName evidence="2">Uncharacterized protein</fullName>
    </submittedName>
</protein>
<feature type="signal peptide" evidence="1">
    <location>
        <begin position="1"/>
        <end position="19"/>
    </location>
</feature>
<name>A0A8H3UK22_VENIN</name>
<evidence type="ECO:0000256" key="1">
    <source>
        <dbReference type="SAM" id="SignalP"/>
    </source>
</evidence>
<dbReference type="AlphaFoldDB" id="A0A8H3UK22"/>
<keyword evidence="5" id="KW-1185">Reference proteome</keyword>
<keyword evidence="1" id="KW-0732">Signal</keyword>
<dbReference type="EMBL" id="WNWS01000309">
    <property type="protein sequence ID" value="KAE9971100.1"/>
    <property type="molecule type" value="Genomic_DNA"/>
</dbReference>
<proteinExistence type="predicted"/>
<comment type="caution">
    <text evidence="2">The sequence shown here is derived from an EMBL/GenBank/DDBJ whole genome shotgun (WGS) entry which is preliminary data.</text>
</comment>
<evidence type="ECO:0000313" key="3">
    <source>
        <dbReference type="EMBL" id="KAE9987399.1"/>
    </source>
</evidence>
<evidence type="ECO:0000313" key="5">
    <source>
        <dbReference type="Proteomes" id="UP000490939"/>
    </source>
</evidence>
<dbReference type="Proteomes" id="UP000490939">
    <property type="component" value="Unassembled WGS sequence"/>
</dbReference>
<feature type="chain" id="PRO_5044690633" evidence="1">
    <location>
        <begin position="20"/>
        <end position="79"/>
    </location>
</feature>
<gene>
    <name evidence="3" type="ORF">EG327_003845</name>
    <name evidence="2" type="ORF">EG328_005848</name>
</gene>
<dbReference type="EMBL" id="WNWR01000236">
    <property type="protein sequence ID" value="KAE9987399.1"/>
    <property type="molecule type" value="Genomic_DNA"/>
</dbReference>
<sequence length="79" mass="8487">MRTQSLLLLIAASITSVSAYQYCTSYGVQASVCGIYPKRNAFCCGDEMVGDRDIYRGDCFGDHNEACGPKGQGGFIDCS</sequence>
<organism evidence="2 4">
    <name type="scientific">Venturia inaequalis</name>
    <name type="common">Apple scab fungus</name>
    <dbReference type="NCBI Taxonomy" id="5025"/>
    <lineage>
        <taxon>Eukaryota</taxon>
        <taxon>Fungi</taxon>
        <taxon>Dikarya</taxon>
        <taxon>Ascomycota</taxon>
        <taxon>Pezizomycotina</taxon>
        <taxon>Dothideomycetes</taxon>
        <taxon>Pleosporomycetidae</taxon>
        <taxon>Venturiales</taxon>
        <taxon>Venturiaceae</taxon>
        <taxon>Venturia</taxon>
    </lineage>
</organism>